<feature type="compositionally biased region" description="Polar residues" evidence="1">
    <location>
        <begin position="490"/>
        <end position="505"/>
    </location>
</feature>
<feature type="non-terminal residue" evidence="3">
    <location>
        <position position="1"/>
    </location>
</feature>
<evidence type="ECO:0000313" key="3">
    <source>
        <dbReference type="EMBL" id="MQL89698.1"/>
    </source>
</evidence>
<comment type="caution">
    <text evidence="3">The sequence shown here is derived from an EMBL/GenBank/DDBJ whole genome shotgun (WGS) entry which is preliminary data.</text>
</comment>
<accession>A0A843V178</accession>
<protein>
    <recommendedName>
        <fullName evidence="2">G-patch domain-containing protein</fullName>
    </recommendedName>
</protein>
<feature type="compositionally biased region" description="Polar residues" evidence="1">
    <location>
        <begin position="401"/>
        <end position="410"/>
    </location>
</feature>
<feature type="compositionally biased region" description="Polar residues" evidence="1">
    <location>
        <begin position="450"/>
        <end position="465"/>
    </location>
</feature>
<feature type="domain" description="G-patch" evidence="2">
    <location>
        <begin position="42"/>
        <end position="88"/>
    </location>
</feature>
<dbReference type="Pfam" id="PF01585">
    <property type="entry name" value="G-patch"/>
    <property type="match status" value="1"/>
</dbReference>
<feature type="region of interest" description="Disordered" evidence="1">
    <location>
        <begin position="363"/>
        <end position="505"/>
    </location>
</feature>
<feature type="compositionally biased region" description="Low complexity" evidence="1">
    <location>
        <begin position="184"/>
        <end position="198"/>
    </location>
</feature>
<evidence type="ECO:0000256" key="1">
    <source>
        <dbReference type="SAM" id="MobiDB-lite"/>
    </source>
</evidence>
<gene>
    <name evidence="3" type="ORF">Taro_022276</name>
</gene>
<feature type="region of interest" description="Disordered" evidence="1">
    <location>
        <begin position="175"/>
        <end position="203"/>
    </location>
</feature>
<dbReference type="GO" id="GO:0003676">
    <property type="term" value="F:nucleic acid binding"/>
    <property type="evidence" value="ECO:0007669"/>
    <property type="project" value="InterPro"/>
</dbReference>
<feature type="compositionally biased region" description="Low complexity" evidence="1">
    <location>
        <begin position="148"/>
        <end position="160"/>
    </location>
</feature>
<dbReference type="AlphaFoldDB" id="A0A843V178"/>
<proteinExistence type="predicted"/>
<dbReference type="SMART" id="SM00443">
    <property type="entry name" value="G_patch"/>
    <property type="match status" value="1"/>
</dbReference>
<evidence type="ECO:0000313" key="4">
    <source>
        <dbReference type="Proteomes" id="UP000652761"/>
    </source>
</evidence>
<name>A0A843V178_COLES</name>
<dbReference type="PROSITE" id="PS50174">
    <property type="entry name" value="G_PATCH"/>
    <property type="match status" value="1"/>
</dbReference>
<organism evidence="3 4">
    <name type="scientific">Colocasia esculenta</name>
    <name type="common">Wild taro</name>
    <name type="synonym">Arum esculentum</name>
    <dbReference type="NCBI Taxonomy" id="4460"/>
    <lineage>
        <taxon>Eukaryota</taxon>
        <taxon>Viridiplantae</taxon>
        <taxon>Streptophyta</taxon>
        <taxon>Embryophyta</taxon>
        <taxon>Tracheophyta</taxon>
        <taxon>Spermatophyta</taxon>
        <taxon>Magnoliopsida</taxon>
        <taxon>Liliopsida</taxon>
        <taxon>Araceae</taxon>
        <taxon>Aroideae</taxon>
        <taxon>Colocasieae</taxon>
        <taxon>Colocasia</taxon>
    </lineage>
</organism>
<evidence type="ECO:0000259" key="2">
    <source>
        <dbReference type="PROSITE" id="PS50174"/>
    </source>
</evidence>
<sequence>MPHLFIRDKGKKPVMSIFDFPLPLDLNPPPLLDDESKHIPCPQGKGWEVMAKIGYIHGRGLGRNEQGPVHSVHTRRLLDRAGLGFHTDLINLDPFIPHHPLTWALKEHFIQGPLQPGTWEPVECEVSVEFPSSVDSLPIGPRPMLSSLKSLSRPSSGTSPVHSFVHSPVHRGLDPSLDSDLESGLESGLGVEDSSSSEPCVRKEKGRQVRARYVMALAKRYKHFYAKDESTHLSMVSTHQHIFKGKMCKNVETVLTHVKSVSTRVTVFQKSSLPRSTHSQSRSTLDPVSRTASLKNWVSRSTHSQSRASKKLLAAKKSSCLLPLLSKCFQKTNSHQFKLKEREEVIQTFKKGQDNIEAFLGSNMTTTSHGLGFNKKKPQKDKSGEKKGKAPLINFVKGPNLENTEIQQTANKTPNKTQNKSKTQKQKKTIRSTQSPDRSTPVRKKETSVAVVSTPVQERSTCSTPKTKNSNKNLKNKKKGKEIIHEKPWTSKTTLQEDWINPWNQ</sequence>
<feature type="region of interest" description="Disordered" evidence="1">
    <location>
        <begin position="148"/>
        <end position="167"/>
    </location>
</feature>
<dbReference type="InterPro" id="IPR000467">
    <property type="entry name" value="G_patch_dom"/>
</dbReference>
<dbReference type="EMBL" id="NMUH01001170">
    <property type="protein sequence ID" value="MQL89698.1"/>
    <property type="molecule type" value="Genomic_DNA"/>
</dbReference>
<dbReference type="Proteomes" id="UP000652761">
    <property type="component" value="Unassembled WGS sequence"/>
</dbReference>
<reference evidence="3" key="1">
    <citation type="submission" date="2017-07" db="EMBL/GenBank/DDBJ databases">
        <title>Taro Niue Genome Assembly and Annotation.</title>
        <authorList>
            <person name="Atibalentja N."/>
            <person name="Keating K."/>
            <person name="Fields C.J."/>
        </authorList>
    </citation>
    <scope>NUCLEOTIDE SEQUENCE</scope>
    <source>
        <strain evidence="3">Niue_2</strain>
        <tissue evidence="3">Leaf</tissue>
    </source>
</reference>
<feature type="compositionally biased region" description="Low complexity" evidence="1">
    <location>
        <begin position="411"/>
        <end position="421"/>
    </location>
</feature>
<dbReference type="OrthoDB" id="786951at2759"/>
<feature type="region of interest" description="Disordered" evidence="1">
    <location>
        <begin position="271"/>
        <end position="290"/>
    </location>
</feature>
<keyword evidence="4" id="KW-1185">Reference proteome</keyword>